<reference evidence="7" key="3">
    <citation type="submission" date="2022-12" db="EMBL/GenBank/DDBJ databases">
        <authorList>
            <person name="Sun Q."/>
            <person name="Kim S."/>
        </authorList>
    </citation>
    <scope>NUCLEOTIDE SEQUENCE</scope>
    <source>
        <strain evidence="7">KCTC 12343</strain>
    </source>
</reference>
<dbReference type="PROSITE" id="PS51128">
    <property type="entry name" value="ZF_DKSA_2"/>
    <property type="match status" value="1"/>
</dbReference>
<dbReference type="RefSeq" id="WP_131146912.1">
    <property type="nucleotide sequence ID" value="NZ_BMWV01000011.1"/>
</dbReference>
<dbReference type="InterPro" id="IPR020458">
    <property type="entry name" value="Znf_DskA_TraR_CS"/>
</dbReference>
<evidence type="ECO:0000256" key="1">
    <source>
        <dbReference type="ARBA" id="ARBA00022723"/>
    </source>
</evidence>
<evidence type="ECO:0000256" key="3">
    <source>
        <dbReference type="ARBA" id="ARBA00022833"/>
    </source>
</evidence>
<reference evidence="7" key="1">
    <citation type="journal article" date="2014" name="Int. J. Syst. Evol. Microbiol.">
        <title>Complete genome sequence of Corynebacterium casei LMG S-19264T (=DSM 44701T), isolated from a smear-ripened cheese.</title>
        <authorList>
            <consortium name="US DOE Joint Genome Institute (JGI-PGF)"/>
            <person name="Walter F."/>
            <person name="Albersmeier A."/>
            <person name="Kalinowski J."/>
            <person name="Ruckert C."/>
        </authorList>
    </citation>
    <scope>NUCLEOTIDE SEQUENCE</scope>
    <source>
        <strain evidence="7">KCTC 12343</strain>
    </source>
</reference>
<protein>
    <submittedName>
        <fullName evidence="8">TraR/DksA family transcriptional regulator</fullName>
    </submittedName>
</protein>
<name>A0A411X1G4_9BURK</name>
<dbReference type="PROSITE" id="PS01102">
    <property type="entry name" value="ZF_DKSA_1"/>
    <property type="match status" value="1"/>
</dbReference>
<evidence type="ECO:0000256" key="5">
    <source>
        <dbReference type="SAM" id="MobiDB-lite"/>
    </source>
</evidence>
<dbReference type="Proteomes" id="UP000628442">
    <property type="component" value="Unassembled WGS sequence"/>
</dbReference>
<keyword evidence="2" id="KW-0863">Zinc-finger</keyword>
<feature type="compositionally biased region" description="Polar residues" evidence="5">
    <location>
        <begin position="48"/>
        <end position="57"/>
    </location>
</feature>
<dbReference type="Pfam" id="PF01258">
    <property type="entry name" value="zf-dskA_traR"/>
    <property type="match status" value="1"/>
</dbReference>
<dbReference type="PANTHER" id="PTHR33823:SF2">
    <property type="entry name" value="RNA POLYMERASE-BINDING TRANSCRIPTION FACTOR DKSA"/>
    <property type="match status" value="1"/>
</dbReference>
<dbReference type="GO" id="GO:0008270">
    <property type="term" value="F:zinc ion binding"/>
    <property type="evidence" value="ECO:0007669"/>
    <property type="project" value="UniProtKB-KW"/>
</dbReference>
<feature type="region of interest" description="Disordered" evidence="5">
    <location>
        <begin position="80"/>
        <end position="108"/>
    </location>
</feature>
<evidence type="ECO:0000313" key="9">
    <source>
        <dbReference type="Proteomes" id="UP000292307"/>
    </source>
</evidence>
<dbReference type="EMBL" id="BMWV01000011">
    <property type="protein sequence ID" value="GGY56427.1"/>
    <property type="molecule type" value="Genomic_DNA"/>
</dbReference>
<proteinExistence type="predicted"/>
<sequence length="141" mass="15117">MNALTPVQRAALHASLEQRKLALLRQLAARPAGESNRAQAVEEVETSPADSASNRTLNQLEAEADELRLAQLSSIRHALAKFDGDDDGPHGDGGHGGGGGEAGDYGDCENCGEPIGYSRLEARPEARFCIACQTRLEQHRR</sequence>
<feature type="region of interest" description="Disordered" evidence="5">
    <location>
        <begin position="29"/>
        <end position="57"/>
    </location>
</feature>
<evidence type="ECO:0000313" key="10">
    <source>
        <dbReference type="Proteomes" id="UP000628442"/>
    </source>
</evidence>
<feature type="domain" description="Zinc finger DksA/TraR C4-type" evidence="6">
    <location>
        <begin position="103"/>
        <end position="138"/>
    </location>
</feature>
<dbReference type="PANTHER" id="PTHR33823">
    <property type="entry name" value="RNA POLYMERASE-BINDING TRANSCRIPTION FACTOR DKSA-RELATED"/>
    <property type="match status" value="1"/>
</dbReference>
<accession>A0A411X1G4</accession>
<keyword evidence="9" id="KW-1185">Reference proteome</keyword>
<dbReference type="EMBL" id="CP036401">
    <property type="protein sequence ID" value="QBI02801.1"/>
    <property type="molecule type" value="Genomic_DNA"/>
</dbReference>
<dbReference type="AlphaFoldDB" id="A0A411X1G4"/>
<evidence type="ECO:0000313" key="7">
    <source>
        <dbReference type="EMBL" id="GGY56427.1"/>
    </source>
</evidence>
<gene>
    <name evidence="8" type="ORF">EYF70_19575</name>
    <name evidence="7" type="ORF">GCM10007387_43640</name>
</gene>
<feature type="zinc finger region" description="dksA C4-type" evidence="4">
    <location>
        <begin position="108"/>
        <end position="132"/>
    </location>
</feature>
<evidence type="ECO:0000256" key="4">
    <source>
        <dbReference type="PROSITE-ProRule" id="PRU00510"/>
    </source>
</evidence>
<evidence type="ECO:0000256" key="2">
    <source>
        <dbReference type="ARBA" id="ARBA00022771"/>
    </source>
</evidence>
<dbReference type="Proteomes" id="UP000292307">
    <property type="component" value="Chromosome"/>
</dbReference>
<dbReference type="SUPFAM" id="SSF57716">
    <property type="entry name" value="Glucocorticoid receptor-like (DNA-binding domain)"/>
    <property type="match status" value="1"/>
</dbReference>
<dbReference type="InterPro" id="IPR000962">
    <property type="entry name" value="Znf_DskA_TraR"/>
</dbReference>
<evidence type="ECO:0000259" key="6">
    <source>
        <dbReference type="Pfam" id="PF01258"/>
    </source>
</evidence>
<dbReference type="OrthoDB" id="9811543at2"/>
<dbReference type="Gene3D" id="1.20.120.910">
    <property type="entry name" value="DksA, coiled-coil domain"/>
    <property type="match status" value="1"/>
</dbReference>
<evidence type="ECO:0000313" key="8">
    <source>
        <dbReference type="EMBL" id="QBI02801.1"/>
    </source>
</evidence>
<feature type="compositionally biased region" description="Basic and acidic residues" evidence="5">
    <location>
        <begin position="80"/>
        <end position="93"/>
    </location>
</feature>
<feature type="compositionally biased region" description="Gly residues" evidence="5">
    <location>
        <begin position="94"/>
        <end position="103"/>
    </location>
</feature>
<reference evidence="8 9" key="2">
    <citation type="submission" date="2019-02" db="EMBL/GenBank/DDBJ databases">
        <title>Draft Genome Sequences of Six Type Strains of the Genus Massilia.</title>
        <authorList>
            <person name="Miess H."/>
            <person name="Frediansyhah A."/>
            <person name="Gross H."/>
        </authorList>
    </citation>
    <scope>NUCLEOTIDE SEQUENCE [LARGE SCALE GENOMIC DNA]</scope>
    <source>
        <strain evidence="8 9">DSM 17472</strain>
    </source>
</reference>
<organism evidence="7 10">
    <name type="scientific">Pseudoduganella albidiflava</name>
    <dbReference type="NCBI Taxonomy" id="321983"/>
    <lineage>
        <taxon>Bacteria</taxon>
        <taxon>Pseudomonadati</taxon>
        <taxon>Pseudomonadota</taxon>
        <taxon>Betaproteobacteria</taxon>
        <taxon>Burkholderiales</taxon>
        <taxon>Oxalobacteraceae</taxon>
        <taxon>Telluria group</taxon>
        <taxon>Pseudoduganella</taxon>
    </lineage>
</organism>
<keyword evidence="1" id="KW-0479">Metal-binding</keyword>
<keyword evidence="3" id="KW-0862">Zinc</keyword>